<accession>A0A5M3MUT7</accession>
<organism evidence="3 4">
    <name type="scientific">Coniophora puteana (strain RWD-64-598)</name>
    <name type="common">Brown rot fungus</name>
    <dbReference type="NCBI Taxonomy" id="741705"/>
    <lineage>
        <taxon>Eukaryota</taxon>
        <taxon>Fungi</taxon>
        <taxon>Dikarya</taxon>
        <taxon>Basidiomycota</taxon>
        <taxon>Agaricomycotina</taxon>
        <taxon>Agaricomycetes</taxon>
        <taxon>Agaricomycetidae</taxon>
        <taxon>Boletales</taxon>
        <taxon>Coniophorineae</taxon>
        <taxon>Coniophoraceae</taxon>
        <taxon>Coniophora</taxon>
    </lineage>
</organism>
<dbReference type="PANTHER" id="PTHR24321:SF8">
    <property type="entry name" value="ESTRADIOL 17-BETA-DEHYDROGENASE 8-RELATED"/>
    <property type="match status" value="1"/>
</dbReference>
<evidence type="ECO:0000256" key="2">
    <source>
        <dbReference type="ARBA" id="ARBA00023002"/>
    </source>
</evidence>
<dbReference type="AlphaFoldDB" id="A0A5M3MUT7"/>
<dbReference type="Gene3D" id="3.40.50.720">
    <property type="entry name" value="NAD(P)-binding Rossmann-like Domain"/>
    <property type="match status" value="1"/>
</dbReference>
<evidence type="ECO:0000313" key="4">
    <source>
        <dbReference type="Proteomes" id="UP000053558"/>
    </source>
</evidence>
<dbReference type="GO" id="GO:0016491">
    <property type="term" value="F:oxidoreductase activity"/>
    <property type="evidence" value="ECO:0007669"/>
    <property type="project" value="UniProtKB-KW"/>
</dbReference>
<protein>
    <submittedName>
        <fullName evidence="3">NAD(P)-binding protein</fullName>
    </submittedName>
</protein>
<dbReference type="PRINTS" id="PR00081">
    <property type="entry name" value="GDHRDH"/>
</dbReference>
<comment type="caution">
    <text evidence="3">The sequence shown here is derived from an EMBL/GenBank/DDBJ whole genome shotgun (WGS) entry which is preliminary data.</text>
</comment>
<dbReference type="RefSeq" id="XP_007766734.1">
    <property type="nucleotide sequence ID" value="XM_007768544.1"/>
</dbReference>
<dbReference type="OrthoDB" id="498125at2759"/>
<sequence>MLTSKGVALVTGCTGGIGHAVSLRLAADGFDLALNDLPHKRDAVDSIAAELSQVRSGIKTCSALADLRYENEVKDMVASVSDQLGGIDVLVANAGVVRVNALAELSEKDWDDAFSINVKGTFFCYKHIGAQMVKQGRGGRIIGMRFALLGAYCSSKFAVRGLTQVAAAEFGAHGITVNACAPGLIETPMLDELQDGILRASGGTVDISATVKQLSTLGIDGQPKDIADLISYLASKEARFITGQTISIDGGVHFD</sequence>
<keyword evidence="2" id="KW-0560">Oxidoreductase</keyword>
<evidence type="ECO:0000256" key="1">
    <source>
        <dbReference type="ARBA" id="ARBA00006484"/>
    </source>
</evidence>
<dbReference type="PANTHER" id="PTHR24321">
    <property type="entry name" value="DEHYDROGENASES, SHORT CHAIN"/>
    <property type="match status" value="1"/>
</dbReference>
<dbReference type="InterPro" id="IPR036291">
    <property type="entry name" value="NAD(P)-bd_dom_sf"/>
</dbReference>
<name>A0A5M3MUT7_CONPW</name>
<dbReference type="OMA" id="SIMLLHP"/>
<dbReference type="FunFam" id="3.40.50.720:FF:000084">
    <property type="entry name" value="Short-chain dehydrogenase reductase"/>
    <property type="match status" value="1"/>
</dbReference>
<dbReference type="EMBL" id="JH711576">
    <property type="protein sequence ID" value="EIW82757.1"/>
    <property type="molecule type" value="Genomic_DNA"/>
</dbReference>
<dbReference type="Pfam" id="PF13561">
    <property type="entry name" value="adh_short_C2"/>
    <property type="match status" value="1"/>
</dbReference>
<dbReference type="KEGG" id="cput:CONPUDRAFT_120872"/>
<dbReference type="SUPFAM" id="SSF51735">
    <property type="entry name" value="NAD(P)-binding Rossmann-fold domains"/>
    <property type="match status" value="1"/>
</dbReference>
<dbReference type="GeneID" id="19199578"/>
<dbReference type="PRINTS" id="PR00080">
    <property type="entry name" value="SDRFAMILY"/>
</dbReference>
<evidence type="ECO:0000313" key="3">
    <source>
        <dbReference type="EMBL" id="EIW82757.1"/>
    </source>
</evidence>
<keyword evidence="4" id="KW-1185">Reference proteome</keyword>
<reference evidence="4" key="1">
    <citation type="journal article" date="2012" name="Science">
        <title>The Paleozoic origin of enzymatic lignin decomposition reconstructed from 31 fungal genomes.</title>
        <authorList>
            <person name="Floudas D."/>
            <person name="Binder M."/>
            <person name="Riley R."/>
            <person name="Barry K."/>
            <person name="Blanchette R.A."/>
            <person name="Henrissat B."/>
            <person name="Martinez A.T."/>
            <person name="Otillar R."/>
            <person name="Spatafora J.W."/>
            <person name="Yadav J.S."/>
            <person name="Aerts A."/>
            <person name="Benoit I."/>
            <person name="Boyd A."/>
            <person name="Carlson A."/>
            <person name="Copeland A."/>
            <person name="Coutinho P.M."/>
            <person name="de Vries R.P."/>
            <person name="Ferreira P."/>
            <person name="Findley K."/>
            <person name="Foster B."/>
            <person name="Gaskell J."/>
            <person name="Glotzer D."/>
            <person name="Gorecki P."/>
            <person name="Heitman J."/>
            <person name="Hesse C."/>
            <person name="Hori C."/>
            <person name="Igarashi K."/>
            <person name="Jurgens J.A."/>
            <person name="Kallen N."/>
            <person name="Kersten P."/>
            <person name="Kohler A."/>
            <person name="Kuees U."/>
            <person name="Kumar T.K.A."/>
            <person name="Kuo A."/>
            <person name="LaButti K."/>
            <person name="Larrondo L.F."/>
            <person name="Lindquist E."/>
            <person name="Ling A."/>
            <person name="Lombard V."/>
            <person name="Lucas S."/>
            <person name="Lundell T."/>
            <person name="Martin R."/>
            <person name="McLaughlin D.J."/>
            <person name="Morgenstern I."/>
            <person name="Morin E."/>
            <person name="Murat C."/>
            <person name="Nagy L.G."/>
            <person name="Nolan M."/>
            <person name="Ohm R.A."/>
            <person name="Patyshakuliyeva A."/>
            <person name="Rokas A."/>
            <person name="Ruiz-Duenas F.J."/>
            <person name="Sabat G."/>
            <person name="Salamov A."/>
            <person name="Samejima M."/>
            <person name="Schmutz J."/>
            <person name="Slot J.C."/>
            <person name="St John F."/>
            <person name="Stenlid J."/>
            <person name="Sun H."/>
            <person name="Sun S."/>
            <person name="Syed K."/>
            <person name="Tsang A."/>
            <person name="Wiebenga A."/>
            <person name="Young D."/>
            <person name="Pisabarro A."/>
            <person name="Eastwood D.C."/>
            <person name="Martin F."/>
            <person name="Cullen D."/>
            <person name="Grigoriev I.V."/>
            <person name="Hibbett D.S."/>
        </authorList>
    </citation>
    <scope>NUCLEOTIDE SEQUENCE [LARGE SCALE GENOMIC DNA]</scope>
    <source>
        <strain evidence="4">RWD-64-598 SS2</strain>
    </source>
</reference>
<dbReference type="Proteomes" id="UP000053558">
    <property type="component" value="Unassembled WGS sequence"/>
</dbReference>
<dbReference type="InterPro" id="IPR002347">
    <property type="entry name" value="SDR_fam"/>
</dbReference>
<proteinExistence type="inferred from homology"/>
<comment type="similarity">
    <text evidence="1">Belongs to the short-chain dehydrogenases/reductases (SDR) family.</text>
</comment>
<gene>
    <name evidence="3" type="ORF">CONPUDRAFT_120872</name>
</gene>